<dbReference type="InterPro" id="IPR053745">
    <property type="entry name" value="Viral_Tail_Comp_sf"/>
</dbReference>
<dbReference type="Pfam" id="PF11367">
    <property type="entry name" value="Tail_completion_gp17"/>
    <property type="match status" value="1"/>
</dbReference>
<dbReference type="OrthoDB" id="965011at2"/>
<dbReference type="KEGG" id="cpi:Cpin_3897"/>
<reference evidence="1 2" key="2">
    <citation type="journal article" date="2010" name="Stand. Genomic Sci.">
        <title>Complete genome sequence of Chitinophaga pinensis type strain (UQM 2034).</title>
        <authorList>
            <person name="Glavina Del Rio T."/>
            <person name="Abt B."/>
            <person name="Spring S."/>
            <person name="Lapidus A."/>
            <person name="Nolan M."/>
            <person name="Tice H."/>
            <person name="Copeland A."/>
            <person name="Cheng J.F."/>
            <person name="Chen F."/>
            <person name="Bruce D."/>
            <person name="Goodwin L."/>
            <person name="Pitluck S."/>
            <person name="Ivanova N."/>
            <person name="Mavromatis K."/>
            <person name="Mikhailova N."/>
            <person name="Pati A."/>
            <person name="Chen A."/>
            <person name="Palaniappan K."/>
            <person name="Land M."/>
            <person name="Hauser L."/>
            <person name="Chang Y.J."/>
            <person name="Jeffries C.D."/>
            <person name="Chain P."/>
            <person name="Saunders E."/>
            <person name="Detter J.C."/>
            <person name="Brettin T."/>
            <person name="Rohde M."/>
            <person name="Goker M."/>
            <person name="Bristow J."/>
            <person name="Eisen J.A."/>
            <person name="Markowitz V."/>
            <person name="Hugenholtz P."/>
            <person name="Kyrpides N.C."/>
            <person name="Klenk H.P."/>
            <person name="Lucas S."/>
        </authorList>
    </citation>
    <scope>NUCLEOTIDE SEQUENCE [LARGE SCALE GENOMIC DNA]</scope>
    <source>
        <strain evidence="2">ATCC 43595 / DSM 2588 / LMG 13176 / NBRC 15968 / NCIMB 11800 / UQM 2034</strain>
    </source>
</reference>
<dbReference type="EMBL" id="CP001699">
    <property type="protein sequence ID" value="ACU61359.1"/>
    <property type="molecule type" value="Genomic_DNA"/>
</dbReference>
<reference evidence="2" key="1">
    <citation type="submission" date="2009-08" db="EMBL/GenBank/DDBJ databases">
        <title>The complete genome of Chitinophaga pinensis DSM 2588.</title>
        <authorList>
            <consortium name="US DOE Joint Genome Institute (JGI-PGF)"/>
            <person name="Lucas S."/>
            <person name="Copeland A."/>
            <person name="Lapidus A."/>
            <person name="Glavina del Rio T."/>
            <person name="Dalin E."/>
            <person name="Tice H."/>
            <person name="Bruce D."/>
            <person name="Goodwin L."/>
            <person name="Pitluck S."/>
            <person name="Kyrpides N."/>
            <person name="Mavromatis K."/>
            <person name="Ivanova N."/>
            <person name="Mikhailova N."/>
            <person name="Sims D."/>
            <person name="Meinche L."/>
            <person name="Brettin T."/>
            <person name="Detter J.C."/>
            <person name="Han C."/>
            <person name="Larimer F."/>
            <person name="Land M."/>
            <person name="Hauser L."/>
            <person name="Markowitz V."/>
            <person name="Cheng J.-F."/>
            <person name="Hugenholtz P."/>
            <person name="Woyke T."/>
            <person name="Wu D."/>
            <person name="Spring S."/>
            <person name="Klenk H.-P."/>
            <person name="Eisen J.A."/>
        </authorList>
    </citation>
    <scope>NUCLEOTIDE SEQUENCE [LARGE SCALE GENOMIC DNA]</scope>
    <source>
        <strain evidence="2">ATCC 43595 / DSM 2588 / LMG 13176 / NBRC 15968 / NCIMB 11800 / UQM 2034</strain>
    </source>
</reference>
<sequence>MIDANYHIRKGYFQRLNGSVIINSVAVPVYDGMAPNQAVCPYIILSTQTSVDRSAKRCQSQECTMLLDIVTEATGGVDRSQADAIVNQIYQLIYPVDAAGYIDAGPDLTVISTRLISDTTMEMQDDTFKILRRLIRFTHQVHEQVNI</sequence>
<evidence type="ECO:0000313" key="1">
    <source>
        <dbReference type="EMBL" id="ACU61359.1"/>
    </source>
</evidence>
<dbReference type="InterPro" id="IPR021508">
    <property type="entry name" value="Gp17-like"/>
</dbReference>
<evidence type="ECO:0000313" key="2">
    <source>
        <dbReference type="Proteomes" id="UP000002215"/>
    </source>
</evidence>
<gene>
    <name evidence="1" type="ordered locus">Cpin_3897</name>
</gene>
<dbReference type="RefSeq" id="WP_012791532.1">
    <property type="nucleotide sequence ID" value="NC_013132.1"/>
</dbReference>
<dbReference type="Gene3D" id="3.30.2000.30">
    <property type="match status" value="1"/>
</dbReference>
<proteinExistence type="predicted"/>
<dbReference type="AlphaFoldDB" id="A0A979G5P8"/>
<organism evidence="1 2">
    <name type="scientific">Chitinophaga pinensis (strain ATCC 43595 / DSM 2588 / LMG 13176 / NBRC 15968 / NCIMB 11800 / UQM 2034)</name>
    <dbReference type="NCBI Taxonomy" id="485918"/>
    <lineage>
        <taxon>Bacteria</taxon>
        <taxon>Pseudomonadati</taxon>
        <taxon>Bacteroidota</taxon>
        <taxon>Chitinophagia</taxon>
        <taxon>Chitinophagales</taxon>
        <taxon>Chitinophagaceae</taxon>
        <taxon>Chitinophaga</taxon>
    </lineage>
</organism>
<name>A0A979G5P8_CHIPD</name>
<protein>
    <submittedName>
        <fullName evidence="1">Uncharacterized protein</fullName>
    </submittedName>
</protein>
<dbReference type="Proteomes" id="UP000002215">
    <property type="component" value="Chromosome"/>
</dbReference>
<accession>A0A979G5P8</accession>